<comment type="caution">
    <text evidence="1">The sequence shown here is derived from an EMBL/GenBank/DDBJ whole genome shotgun (WGS) entry which is preliminary data.</text>
</comment>
<keyword evidence="2" id="KW-1185">Reference proteome</keyword>
<accession>A0ABU7AS75</accession>
<evidence type="ECO:0000313" key="1">
    <source>
        <dbReference type="EMBL" id="MED6241002.1"/>
    </source>
</evidence>
<organism evidence="1 2">
    <name type="scientific">Ataeniobius toweri</name>
    <dbReference type="NCBI Taxonomy" id="208326"/>
    <lineage>
        <taxon>Eukaryota</taxon>
        <taxon>Metazoa</taxon>
        <taxon>Chordata</taxon>
        <taxon>Craniata</taxon>
        <taxon>Vertebrata</taxon>
        <taxon>Euteleostomi</taxon>
        <taxon>Actinopterygii</taxon>
        <taxon>Neopterygii</taxon>
        <taxon>Teleostei</taxon>
        <taxon>Neoteleostei</taxon>
        <taxon>Acanthomorphata</taxon>
        <taxon>Ovalentaria</taxon>
        <taxon>Atherinomorphae</taxon>
        <taxon>Cyprinodontiformes</taxon>
        <taxon>Goodeidae</taxon>
        <taxon>Ataeniobius</taxon>
    </lineage>
</organism>
<dbReference type="EMBL" id="JAHUTI010029529">
    <property type="protein sequence ID" value="MED6241002.1"/>
    <property type="molecule type" value="Genomic_DNA"/>
</dbReference>
<evidence type="ECO:0008006" key="3">
    <source>
        <dbReference type="Google" id="ProtNLM"/>
    </source>
</evidence>
<dbReference type="Proteomes" id="UP001345963">
    <property type="component" value="Unassembled WGS sequence"/>
</dbReference>
<reference evidence="1 2" key="1">
    <citation type="submission" date="2021-07" db="EMBL/GenBank/DDBJ databases">
        <authorList>
            <person name="Palmer J.M."/>
        </authorList>
    </citation>
    <scope>NUCLEOTIDE SEQUENCE [LARGE SCALE GENOMIC DNA]</scope>
    <source>
        <strain evidence="1 2">AT_MEX2019</strain>
        <tissue evidence="1">Muscle</tissue>
    </source>
</reference>
<evidence type="ECO:0000313" key="2">
    <source>
        <dbReference type="Proteomes" id="UP001345963"/>
    </source>
</evidence>
<proteinExistence type="predicted"/>
<name>A0ABU7AS75_9TELE</name>
<protein>
    <recommendedName>
        <fullName evidence="3">Reverse transcriptase domain-containing protein</fullName>
    </recommendedName>
</protein>
<gene>
    <name evidence="1" type="ORF">ATANTOWER_011796</name>
</gene>
<sequence length="114" mass="12954">MKKLSAWCRKNKLQLNTSKTKELILDFRRKQEVDMTSLINSQLDEGPSRVSLPALQALTRQCQSSVCIFKAAKKKQPEEDTVGVVCSALHRILMYCLSVWYVSCTPADKNVYSI</sequence>